<organism evidence="4 5">
    <name type="scientific">Deinococcus indicus</name>
    <dbReference type="NCBI Taxonomy" id="223556"/>
    <lineage>
        <taxon>Bacteria</taxon>
        <taxon>Thermotogati</taxon>
        <taxon>Deinococcota</taxon>
        <taxon>Deinococci</taxon>
        <taxon>Deinococcales</taxon>
        <taxon>Deinococcaceae</taxon>
        <taxon>Deinococcus</taxon>
    </lineage>
</organism>
<keyword evidence="3" id="KW-0812">Transmembrane</keyword>
<accession>A0A246BKQ0</accession>
<dbReference type="InterPro" id="IPR012902">
    <property type="entry name" value="N_methyl_site"/>
</dbReference>
<evidence type="ECO:0000313" key="4">
    <source>
        <dbReference type="EMBL" id="OWL95885.1"/>
    </source>
</evidence>
<dbReference type="GO" id="GO:0009279">
    <property type="term" value="C:cell outer membrane"/>
    <property type="evidence" value="ECO:0007669"/>
    <property type="project" value="UniProtKB-SubCell"/>
</dbReference>
<keyword evidence="2" id="KW-0998">Cell outer membrane</keyword>
<evidence type="ECO:0008006" key="6">
    <source>
        <dbReference type="Google" id="ProtNLM"/>
    </source>
</evidence>
<feature type="transmembrane region" description="Helical" evidence="3">
    <location>
        <begin position="12"/>
        <end position="33"/>
    </location>
</feature>
<evidence type="ECO:0000256" key="1">
    <source>
        <dbReference type="ARBA" id="ARBA00004442"/>
    </source>
</evidence>
<dbReference type="Pfam" id="PF07963">
    <property type="entry name" value="N_methyl"/>
    <property type="match status" value="1"/>
</dbReference>
<dbReference type="EMBL" id="NHMK01000014">
    <property type="protein sequence ID" value="OWL95885.1"/>
    <property type="molecule type" value="Genomic_DNA"/>
</dbReference>
<evidence type="ECO:0000256" key="3">
    <source>
        <dbReference type="SAM" id="Phobius"/>
    </source>
</evidence>
<evidence type="ECO:0000313" key="5">
    <source>
        <dbReference type="Proteomes" id="UP000197208"/>
    </source>
</evidence>
<keyword evidence="5" id="KW-1185">Reference proteome</keyword>
<reference evidence="4 5" key="1">
    <citation type="submission" date="2017-05" db="EMBL/GenBank/DDBJ databases">
        <title>De novo genome assembly of Deniococcus indicus strain DR1.</title>
        <authorList>
            <person name="Chauhan D."/>
            <person name="Yennamalli R.M."/>
            <person name="Priyadarshini R."/>
        </authorList>
    </citation>
    <scope>NUCLEOTIDE SEQUENCE [LARGE SCALE GENOMIC DNA]</scope>
    <source>
        <strain evidence="4 5">DR1</strain>
    </source>
</reference>
<dbReference type="OrthoDB" id="72287at2"/>
<dbReference type="AlphaFoldDB" id="A0A246BKQ0"/>
<keyword evidence="3" id="KW-0472">Membrane</keyword>
<name>A0A246BKQ0_9DEIO</name>
<keyword evidence="3" id="KW-1133">Transmembrane helix</keyword>
<proteinExistence type="predicted"/>
<gene>
    <name evidence="4" type="ORF">CBQ26_11500</name>
</gene>
<feature type="transmembrane region" description="Helical" evidence="3">
    <location>
        <begin position="103"/>
        <end position="127"/>
    </location>
</feature>
<comment type="caution">
    <text evidence="4">The sequence shown here is derived from an EMBL/GenBank/DDBJ whole genome shotgun (WGS) entry which is preliminary data.</text>
</comment>
<dbReference type="PROSITE" id="PS00409">
    <property type="entry name" value="PROKAR_NTER_METHYL"/>
    <property type="match status" value="1"/>
</dbReference>
<protein>
    <recommendedName>
        <fullName evidence="6">Prepilin-type cleavage/methylation domain-containing protein</fullName>
    </recommendedName>
</protein>
<comment type="subcellular location">
    <subcellularLocation>
        <location evidence="1">Cell outer membrane</location>
    </subcellularLocation>
</comment>
<sequence>MEADVNSTAGLTLVEILIALALSLLVLGAAYALTTNTAQANAVLTTRSQLTNEATVSSSLLSARLREACAVLPQTTAVTLPAGVKGTKNAAGTTIWRVGTDPFIAFVVPASTAVSGSTPMMYAYYLLSRAQYNEQMDAAQDIPVNSAETSQVLMEFRAPVTAAACTSPLTVALAPAANAQALLLAEYVRTPTTAEPLFRSESDQAVTYRLRFQKASGSSVTVLPVLSQNPIRAAIVGRNIR</sequence>
<evidence type="ECO:0000256" key="2">
    <source>
        <dbReference type="ARBA" id="ARBA00023237"/>
    </source>
</evidence>
<dbReference type="Proteomes" id="UP000197208">
    <property type="component" value="Unassembled WGS sequence"/>
</dbReference>